<name>A0A4Z1C1B5_9RHOB</name>
<dbReference type="AlphaFoldDB" id="A0A4Z1C1B5"/>
<feature type="domain" description="Response regulatory" evidence="2">
    <location>
        <begin position="5"/>
        <end position="113"/>
    </location>
</feature>
<evidence type="ECO:0000313" key="4">
    <source>
        <dbReference type="Proteomes" id="UP000297972"/>
    </source>
</evidence>
<dbReference type="GO" id="GO:0000160">
    <property type="term" value="P:phosphorelay signal transduction system"/>
    <property type="evidence" value="ECO:0007669"/>
    <property type="project" value="InterPro"/>
</dbReference>
<protein>
    <submittedName>
        <fullName evidence="3">Response regulator</fullName>
    </submittedName>
</protein>
<feature type="modified residue" description="4-aspartylphosphate" evidence="1">
    <location>
        <position position="53"/>
    </location>
</feature>
<reference evidence="3 4" key="1">
    <citation type="submission" date="2019-03" db="EMBL/GenBank/DDBJ databases">
        <authorList>
            <person name="Li J."/>
        </authorList>
    </citation>
    <scope>NUCLEOTIDE SEQUENCE [LARGE SCALE GENOMIC DNA]</scope>
    <source>
        <strain evidence="3 4">3058</strain>
    </source>
</reference>
<evidence type="ECO:0000256" key="1">
    <source>
        <dbReference type="PROSITE-ProRule" id="PRU00169"/>
    </source>
</evidence>
<comment type="caution">
    <text evidence="3">The sequence shown here is derived from an EMBL/GenBank/DDBJ whole genome shotgun (WGS) entry which is preliminary data.</text>
</comment>
<dbReference type="PROSITE" id="PS50110">
    <property type="entry name" value="RESPONSE_REGULATORY"/>
    <property type="match status" value="1"/>
</dbReference>
<dbReference type="Proteomes" id="UP000297972">
    <property type="component" value="Unassembled WGS sequence"/>
</dbReference>
<keyword evidence="1" id="KW-0597">Phosphoprotein</keyword>
<dbReference type="OrthoDB" id="582170at2"/>
<dbReference type="SUPFAM" id="SSF52172">
    <property type="entry name" value="CheY-like"/>
    <property type="match status" value="1"/>
</dbReference>
<dbReference type="InterPro" id="IPR001789">
    <property type="entry name" value="Sig_transdc_resp-reg_receiver"/>
</dbReference>
<gene>
    <name evidence="3" type="ORF">E4L95_14835</name>
</gene>
<evidence type="ECO:0000259" key="2">
    <source>
        <dbReference type="PROSITE" id="PS50110"/>
    </source>
</evidence>
<proteinExistence type="predicted"/>
<evidence type="ECO:0000313" key="3">
    <source>
        <dbReference type="EMBL" id="TGN55599.1"/>
    </source>
</evidence>
<dbReference type="RefSeq" id="WP_135818262.1">
    <property type="nucleotide sequence ID" value="NZ_SRPG01000159.1"/>
</dbReference>
<dbReference type="Gene3D" id="3.40.50.2300">
    <property type="match status" value="1"/>
</dbReference>
<accession>A0A4Z1C1B5</accession>
<sequence>MTSLRILVLEDDYIQANQLVREIDACGDQVVGPFSNAREATCHIDTVQAAILDVRLLDDTSFAVADNLSYRSIPFIFLTGCEKRNVPIRFNHFHVYQKPSLAAPLLHHLHCQYHQRRENGLPGGLNIEDIVREMIKTARQMMPDHLSADRLVEGALQQAIAQATNGTFTENIKEGLSRLLNEEYRFRAAQYLN</sequence>
<organism evidence="3 4">
    <name type="scientific">Paracoccus liaowanqingii</name>
    <dbReference type="NCBI Taxonomy" id="2560053"/>
    <lineage>
        <taxon>Bacteria</taxon>
        <taxon>Pseudomonadati</taxon>
        <taxon>Pseudomonadota</taxon>
        <taxon>Alphaproteobacteria</taxon>
        <taxon>Rhodobacterales</taxon>
        <taxon>Paracoccaceae</taxon>
        <taxon>Paracoccus</taxon>
    </lineage>
</organism>
<keyword evidence="4" id="KW-1185">Reference proteome</keyword>
<dbReference type="InterPro" id="IPR011006">
    <property type="entry name" value="CheY-like_superfamily"/>
</dbReference>
<dbReference type="EMBL" id="SRPG01000159">
    <property type="protein sequence ID" value="TGN55599.1"/>
    <property type="molecule type" value="Genomic_DNA"/>
</dbReference>